<evidence type="ECO:0000313" key="2">
    <source>
        <dbReference type="Proteomes" id="UP000304900"/>
    </source>
</evidence>
<name>A0A4U6CPY2_9BACT</name>
<evidence type="ECO:0000313" key="1">
    <source>
        <dbReference type="EMBL" id="TKT86542.1"/>
    </source>
</evidence>
<proteinExistence type="predicted"/>
<dbReference type="SUPFAM" id="SSF52343">
    <property type="entry name" value="Ferredoxin reductase-like, C-terminal NADP-linked domain"/>
    <property type="match status" value="1"/>
</dbReference>
<dbReference type="EMBL" id="SZVO01000024">
    <property type="protein sequence ID" value="TKT86542.1"/>
    <property type="molecule type" value="Genomic_DNA"/>
</dbReference>
<protein>
    <recommendedName>
        <fullName evidence="3">Oxidoreductase FAD/NAD(P)-binding domain-containing protein</fullName>
    </recommendedName>
</protein>
<comment type="caution">
    <text evidence="1">The sequence shown here is derived from an EMBL/GenBank/DDBJ whole genome shotgun (WGS) entry which is preliminary data.</text>
</comment>
<reference evidence="1 2" key="1">
    <citation type="submission" date="2019-05" db="EMBL/GenBank/DDBJ databases">
        <title>Dyadobacter AR-3-8 sp. nov., isolated from arctic soil.</title>
        <authorList>
            <person name="Chaudhary D.K."/>
        </authorList>
    </citation>
    <scope>NUCLEOTIDE SEQUENCE [LARGE SCALE GENOMIC DNA]</scope>
    <source>
        <strain evidence="1 2">AR-3-8</strain>
    </source>
</reference>
<accession>A0A4U6CPY2</accession>
<gene>
    <name evidence="1" type="ORF">FDK13_32195</name>
</gene>
<organism evidence="1 2">
    <name type="scientific">Dyadobacter frigoris</name>
    <dbReference type="NCBI Taxonomy" id="2576211"/>
    <lineage>
        <taxon>Bacteria</taxon>
        <taxon>Pseudomonadati</taxon>
        <taxon>Bacteroidota</taxon>
        <taxon>Cytophagia</taxon>
        <taxon>Cytophagales</taxon>
        <taxon>Spirosomataceae</taxon>
        <taxon>Dyadobacter</taxon>
    </lineage>
</organism>
<dbReference type="Gene3D" id="3.40.50.80">
    <property type="entry name" value="Nucleotide-binding domain of ferredoxin-NADP reductase (FNR) module"/>
    <property type="match status" value="1"/>
</dbReference>
<evidence type="ECO:0008006" key="3">
    <source>
        <dbReference type="Google" id="ProtNLM"/>
    </source>
</evidence>
<dbReference type="Proteomes" id="UP000304900">
    <property type="component" value="Unassembled WGS sequence"/>
</dbReference>
<dbReference type="OrthoDB" id="669299at2"/>
<dbReference type="InterPro" id="IPR039261">
    <property type="entry name" value="FNR_nucleotide-bd"/>
</dbReference>
<keyword evidence="2" id="KW-1185">Reference proteome</keyword>
<dbReference type="RefSeq" id="WP_137344136.1">
    <property type="nucleotide sequence ID" value="NZ_SZVO01000024.1"/>
</dbReference>
<dbReference type="AlphaFoldDB" id="A0A4U6CPY2"/>
<sequence length="133" mass="15428">MDHTQHHIFVTDETGIAESYQNAKNRLVQHPDDHVSLLFFAENNDALFSREMTILHNHFPERFLVYDELLSTLHPGVLPQETLESVINENTRDEMSFFITGETGFRDLIRRSLVFLGIDTQRIASRDNQSLTL</sequence>